<dbReference type="InterPro" id="IPR052587">
    <property type="entry name" value="TELO2-interacting_protein_1"/>
</dbReference>
<reference evidence="4" key="1">
    <citation type="submission" date="2021-01" db="EMBL/GenBank/DDBJ databases">
        <authorList>
            <person name="Corre E."/>
            <person name="Pelletier E."/>
            <person name="Niang G."/>
            <person name="Scheremetjew M."/>
            <person name="Finn R."/>
            <person name="Kale V."/>
            <person name="Holt S."/>
            <person name="Cochrane G."/>
            <person name="Meng A."/>
            <person name="Brown T."/>
            <person name="Cohen L."/>
        </authorList>
    </citation>
    <scope>NUCLEOTIDE SEQUENCE</scope>
    <source>
        <strain evidence="4">WS</strain>
    </source>
</reference>
<evidence type="ECO:0000256" key="1">
    <source>
        <dbReference type="SAM" id="MobiDB-lite"/>
    </source>
</evidence>
<feature type="region of interest" description="Disordered" evidence="1">
    <location>
        <begin position="230"/>
        <end position="259"/>
    </location>
</feature>
<dbReference type="EMBL" id="HBGD01000409">
    <property type="protein sequence ID" value="CAD9077081.1"/>
    <property type="molecule type" value="Transcribed_RNA"/>
</dbReference>
<evidence type="ECO:0000256" key="2">
    <source>
        <dbReference type="SAM" id="SignalP"/>
    </source>
</evidence>
<dbReference type="Pfam" id="PF21547">
    <property type="entry name" value="TTI1"/>
    <property type="match status" value="1"/>
</dbReference>
<sequence>MHHYVIMSCLLLETVGTLASILKSTFSEVLLIKCLFRVLEKLGDQHGLVQDASLKTLELLAASLNLANVAELVSQNADYIVDDICYRMQDLNLYPDTPKILGVLLQHSELYSKASSGMDGTDREKSGYESMIGLIRDTLSSIFEGMDNHLHASQSNATILVTFFSMLRSISRLLIARRKKRDTRIEAARDLSEDVEASSDDDIPSTRSIDDIEAYFRRVHAKKDELLDISPLPEKEAATGNGTSTQASQNVGSKVPHLSSDDDAKNELALIKDIILRCQHFAQVNDLRVQNQVVDLFLESCEYFIHDDSLDSELLPLIHSFWPSILRYIVEDISPVIQEKSLDVVGKLVPRSNIGEFLYGRIIDDVWPSLFKKMTQRLNPKEYIRKFEERFPVVARSATEITEEVLNQVYEGEESRLEYKIRRRALGFIRDILSTPVFRQRLAAVPNPQNTKATLSHRTIIHVSLPYLDERQPKELQDCAVTTLRALMSISPDPLWYFLNEILAQEEQLPLSSQEHDVASVEIGPTGNRFGFFANFRHFKHNALILLEEIEENDSTQAT</sequence>
<feature type="chain" id="PRO_5031429309" description="TTI1 C-terminal TPR domain-containing protein" evidence="2">
    <location>
        <begin position="20"/>
        <end position="559"/>
    </location>
</feature>
<proteinExistence type="predicted"/>
<dbReference type="GO" id="GO:0005737">
    <property type="term" value="C:cytoplasm"/>
    <property type="evidence" value="ECO:0007669"/>
    <property type="project" value="TreeGrafter"/>
</dbReference>
<feature type="signal peptide" evidence="2">
    <location>
        <begin position="1"/>
        <end position="19"/>
    </location>
</feature>
<gene>
    <name evidence="4" type="ORF">PCOS0759_LOCUS312</name>
</gene>
<evidence type="ECO:0000259" key="3">
    <source>
        <dbReference type="Pfam" id="PF24181"/>
    </source>
</evidence>
<dbReference type="Gene3D" id="1.25.10.10">
    <property type="entry name" value="Leucine-rich Repeat Variant"/>
    <property type="match status" value="1"/>
</dbReference>
<dbReference type="AlphaFoldDB" id="A0A7S1PF21"/>
<accession>A0A7S1PF21</accession>
<protein>
    <recommendedName>
        <fullName evidence="3">TTI1 C-terminal TPR domain-containing protein</fullName>
    </recommendedName>
</protein>
<dbReference type="SUPFAM" id="SSF48371">
    <property type="entry name" value="ARM repeat"/>
    <property type="match status" value="1"/>
</dbReference>
<dbReference type="InterPro" id="IPR057567">
    <property type="entry name" value="TPR_TTI1_C"/>
</dbReference>
<dbReference type="PANTHER" id="PTHR18460">
    <property type="entry name" value="TEL2 INTERACTING PROTEIN 1 TTI1 FAMILY MEMBER"/>
    <property type="match status" value="1"/>
</dbReference>
<feature type="domain" description="TTI1 C-terminal TPR" evidence="3">
    <location>
        <begin position="459"/>
        <end position="496"/>
    </location>
</feature>
<keyword evidence="2" id="KW-0732">Signal</keyword>
<evidence type="ECO:0000313" key="4">
    <source>
        <dbReference type="EMBL" id="CAD9077081.1"/>
    </source>
</evidence>
<dbReference type="Pfam" id="PF24181">
    <property type="entry name" value="TPR_TTI1_C"/>
    <property type="match status" value="2"/>
</dbReference>
<dbReference type="InterPro" id="IPR016024">
    <property type="entry name" value="ARM-type_fold"/>
</dbReference>
<dbReference type="InterPro" id="IPR049362">
    <property type="entry name" value="TTI1_rpt"/>
</dbReference>
<name>A0A7S1PF21_9EUKA</name>
<dbReference type="PANTHER" id="PTHR18460:SF3">
    <property type="entry name" value="TELO2-INTERACTING PROTEIN 1 HOMOLOG"/>
    <property type="match status" value="1"/>
</dbReference>
<dbReference type="InterPro" id="IPR011989">
    <property type="entry name" value="ARM-like"/>
</dbReference>
<feature type="domain" description="TTI1 C-terminal TPR" evidence="3">
    <location>
        <begin position="201"/>
        <end position="376"/>
    </location>
</feature>
<organism evidence="4">
    <name type="scientific">Percolomonas cosmopolitus</name>
    <dbReference type="NCBI Taxonomy" id="63605"/>
    <lineage>
        <taxon>Eukaryota</taxon>
        <taxon>Discoba</taxon>
        <taxon>Heterolobosea</taxon>
        <taxon>Tetramitia</taxon>
        <taxon>Eutetramitia</taxon>
        <taxon>Percolomonadidae</taxon>
        <taxon>Percolomonas</taxon>
    </lineage>
</organism>
<feature type="compositionally biased region" description="Polar residues" evidence="1">
    <location>
        <begin position="240"/>
        <end position="252"/>
    </location>
</feature>